<proteinExistence type="predicted"/>
<gene>
    <name evidence="1" type="ORF">K488DRAFT_44305</name>
</gene>
<keyword evidence="2" id="KW-1185">Reference proteome</keyword>
<accession>A0ACB8QT58</accession>
<evidence type="ECO:0000313" key="1">
    <source>
        <dbReference type="EMBL" id="KAI0035014.1"/>
    </source>
</evidence>
<evidence type="ECO:0000313" key="2">
    <source>
        <dbReference type="Proteomes" id="UP000814128"/>
    </source>
</evidence>
<reference evidence="1" key="1">
    <citation type="submission" date="2021-02" db="EMBL/GenBank/DDBJ databases">
        <authorList>
            <consortium name="DOE Joint Genome Institute"/>
            <person name="Ahrendt S."/>
            <person name="Looney B.P."/>
            <person name="Miyauchi S."/>
            <person name="Morin E."/>
            <person name="Drula E."/>
            <person name="Courty P.E."/>
            <person name="Chicoki N."/>
            <person name="Fauchery L."/>
            <person name="Kohler A."/>
            <person name="Kuo A."/>
            <person name="Labutti K."/>
            <person name="Pangilinan J."/>
            <person name="Lipzen A."/>
            <person name="Riley R."/>
            <person name="Andreopoulos W."/>
            <person name="He G."/>
            <person name="Johnson J."/>
            <person name="Barry K.W."/>
            <person name="Grigoriev I.V."/>
            <person name="Nagy L."/>
            <person name="Hibbett D."/>
            <person name="Henrissat B."/>
            <person name="Matheny P.B."/>
            <person name="Labbe J."/>
            <person name="Martin F."/>
        </authorList>
    </citation>
    <scope>NUCLEOTIDE SEQUENCE</scope>
    <source>
        <strain evidence="1">EC-137</strain>
    </source>
</reference>
<dbReference type="EMBL" id="MU273491">
    <property type="protein sequence ID" value="KAI0035014.1"/>
    <property type="molecule type" value="Genomic_DNA"/>
</dbReference>
<protein>
    <submittedName>
        <fullName evidence="1">Uncharacterized protein</fullName>
    </submittedName>
</protein>
<comment type="caution">
    <text evidence="1">The sequence shown here is derived from an EMBL/GenBank/DDBJ whole genome shotgun (WGS) entry which is preliminary data.</text>
</comment>
<dbReference type="Proteomes" id="UP000814128">
    <property type="component" value="Unassembled WGS sequence"/>
</dbReference>
<sequence>MELRFTRNSILNTVLRDTNGTPLYRIESPWKVRNRKTTISRILPGPYSPRGGQDGDDRVVAEILWQGVGQSVFIFGGQERKLREYMPRTGMLSTRRAFVASNGRSYKWVPSLSSCWSNEDGSDRRLAMFHRRTLGIIGKATNPWLEIAEEVVPVLDEVLMTFVWIERRREQRERQAQAGAGA</sequence>
<organism evidence="1 2">
    <name type="scientific">Vararia minispora EC-137</name>
    <dbReference type="NCBI Taxonomy" id="1314806"/>
    <lineage>
        <taxon>Eukaryota</taxon>
        <taxon>Fungi</taxon>
        <taxon>Dikarya</taxon>
        <taxon>Basidiomycota</taxon>
        <taxon>Agaricomycotina</taxon>
        <taxon>Agaricomycetes</taxon>
        <taxon>Russulales</taxon>
        <taxon>Lachnocladiaceae</taxon>
        <taxon>Vararia</taxon>
    </lineage>
</organism>
<reference evidence="1" key="2">
    <citation type="journal article" date="2022" name="New Phytol.">
        <title>Evolutionary transition to the ectomycorrhizal habit in the genomes of a hyperdiverse lineage of mushroom-forming fungi.</title>
        <authorList>
            <person name="Looney B."/>
            <person name="Miyauchi S."/>
            <person name="Morin E."/>
            <person name="Drula E."/>
            <person name="Courty P.E."/>
            <person name="Kohler A."/>
            <person name="Kuo A."/>
            <person name="LaButti K."/>
            <person name="Pangilinan J."/>
            <person name="Lipzen A."/>
            <person name="Riley R."/>
            <person name="Andreopoulos W."/>
            <person name="He G."/>
            <person name="Johnson J."/>
            <person name="Nolan M."/>
            <person name="Tritt A."/>
            <person name="Barry K.W."/>
            <person name="Grigoriev I.V."/>
            <person name="Nagy L.G."/>
            <person name="Hibbett D."/>
            <person name="Henrissat B."/>
            <person name="Matheny P.B."/>
            <person name="Labbe J."/>
            <person name="Martin F.M."/>
        </authorList>
    </citation>
    <scope>NUCLEOTIDE SEQUENCE</scope>
    <source>
        <strain evidence="1">EC-137</strain>
    </source>
</reference>
<name>A0ACB8QT58_9AGAM</name>